<evidence type="ECO:0000256" key="2">
    <source>
        <dbReference type="ARBA" id="ARBA00022801"/>
    </source>
</evidence>
<keyword evidence="7" id="KW-1185">Reference proteome</keyword>
<keyword evidence="5" id="KW-0472">Membrane</keyword>
<evidence type="ECO:0000256" key="5">
    <source>
        <dbReference type="SAM" id="Phobius"/>
    </source>
</evidence>
<evidence type="ECO:0000256" key="3">
    <source>
        <dbReference type="ARBA" id="ARBA00023295"/>
    </source>
</evidence>
<dbReference type="GO" id="GO:0005975">
    <property type="term" value="P:carbohydrate metabolic process"/>
    <property type="evidence" value="ECO:0007669"/>
    <property type="project" value="InterPro"/>
</dbReference>
<dbReference type="GO" id="GO:0004650">
    <property type="term" value="F:polygalacturonase activity"/>
    <property type="evidence" value="ECO:0007669"/>
    <property type="project" value="InterPro"/>
</dbReference>
<keyword evidence="5" id="KW-1133">Transmembrane helix</keyword>
<dbReference type="Gene3D" id="2.160.20.10">
    <property type="entry name" value="Single-stranded right-handed beta-helix, Pectin lyase-like"/>
    <property type="match status" value="1"/>
</dbReference>
<evidence type="ECO:0000313" key="7">
    <source>
        <dbReference type="Proteomes" id="UP000282423"/>
    </source>
</evidence>
<comment type="caution">
    <text evidence="6">The sequence shown here is derived from an EMBL/GenBank/DDBJ whole genome shotgun (WGS) entry which is preliminary data.</text>
</comment>
<evidence type="ECO:0000256" key="1">
    <source>
        <dbReference type="ARBA" id="ARBA00008834"/>
    </source>
</evidence>
<keyword evidence="5" id="KW-0812">Transmembrane</keyword>
<feature type="transmembrane region" description="Helical" evidence="5">
    <location>
        <begin position="40"/>
        <end position="59"/>
    </location>
</feature>
<protein>
    <recommendedName>
        <fullName evidence="8">Glycoside hydrolase</fullName>
    </recommendedName>
</protein>
<dbReference type="Proteomes" id="UP000282423">
    <property type="component" value="Unassembled WGS sequence"/>
</dbReference>
<dbReference type="InterPro" id="IPR011050">
    <property type="entry name" value="Pectin_lyase_fold/virulence"/>
</dbReference>
<reference evidence="6 7" key="1">
    <citation type="submission" date="2018-10" db="EMBL/GenBank/DDBJ databases">
        <title>Sphingobacterium sp. M05W1-28.</title>
        <authorList>
            <person name="Cai H."/>
        </authorList>
    </citation>
    <scope>NUCLEOTIDE SEQUENCE [LARGE SCALE GENOMIC DNA]</scope>
    <source>
        <strain evidence="6 7">M05W1-28</strain>
    </source>
</reference>
<evidence type="ECO:0000313" key="6">
    <source>
        <dbReference type="EMBL" id="RKO69476.1"/>
    </source>
</evidence>
<evidence type="ECO:0000256" key="4">
    <source>
        <dbReference type="RuleBase" id="RU361169"/>
    </source>
</evidence>
<dbReference type="EMBL" id="RBWS01000019">
    <property type="protein sequence ID" value="RKO69476.1"/>
    <property type="molecule type" value="Genomic_DNA"/>
</dbReference>
<organism evidence="6 7">
    <name type="scientific">Sphingobacterium puteale</name>
    <dbReference type="NCBI Taxonomy" id="2420510"/>
    <lineage>
        <taxon>Bacteria</taxon>
        <taxon>Pseudomonadati</taxon>
        <taxon>Bacteroidota</taxon>
        <taxon>Sphingobacteriia</taxon>
        <taxon>Sphingobacteriales</taxon>
        <taxon>Sphingobacteriaceae</taxon>
        <taxon>Sphingobacterium</taxon>
    </lineage>
</organism>
<gene>
    <name evidence="6" type="ORF">D7322_22230</name>
</gene>
<sequence>MERNKIQPILTDISFQMGERQFFIFEILTIMKMTIFRKTLLLTCCFCLFNVIYLTAAVAQKVDETSISPNKYKSGSQSERIQKAINEAKKSTGKVVIPKYDAVTKKSVWLIDQAILLPGDFELELNNCTIKLSDKCRDNFIRSANAGLAIKDIAPTKNIKIIGKGNVLLEGADHPRATGDHNKTLSLNPSGFGQSYGTDAGKPGENQKGGWRNHAIILAHIDVFEVSGITLKDYHGHGLVLERCTNGKVGDITFNVRQAVTVDGVDKQILNQDGMGIRFGCKNIIIANCKGKSGDDFINIGLTDTGVGAGEENVNVVSGSIYRGEIDNISTIYLQNWQDFYSISHRSIRIMPVGKLRISNVFIENMVISPLAQQGLVVEYGEHVQGLFVRNLISHQPIKAKGVSQASFRDIIYKGRGEAIDVKPSDTVILDHLMCIKNE</sequence>
<evidence type="ECO:0008006" key="8">
    <source>
        <dbReference type="Google" id="ProtNLM"/>
    </source>
</evidence>
<dbReference type="Pfam" id="PF00295">
    <property type="entry name" value="Glyco_hydro_28"/>
    <property type="match status" value="1"/>
</dbReference>
<dbReference type="InterPro" id="IPR000743">
    <property type="entry name" value="Glyco_hydro_28"/>
</dbReference>
<name>A0A420VSZ1_9SPHI</name>
<keyword evidence="2 4" id="KW-0378">Hydrolase</keyword>
<comment type="similarity">
    <text evidence="1 4">Belongs to the glycosyl hydrolase 28 family.</text>
</comment>
<accession>A0A420VSZ1</accession>
<dbReference type="RefSeq" id="WP_121126406.1">
    <property type="nucleotide sequence ID" value="NZ_RBWS01000019.1"/>
</dbReference>
<proteinExistence type="inferred from homology"/>
<keyword evidence="3 4" id="KW-0326">Glycosidase</keyword>
<dbReference type="SUPFAM" id="SSF51126">
    <property type="entry name" value="Pectin lyase-like"/>
    <property type="match status" value="1"/>
</dbReference>
<dbReference type="InterPro" id="IPR012334">
    <property type="entry name" value="Pectin_lyas_fold"/>
</dbReference>
<dbReference type="AlphaFoldDB" id="A0A420VSZ1"/>
<dbReference type="OrthoDB" id="1095706at2"/>